<name>A0A4Z1HX34_9HELO</name>
<protein>
    <submittedName>
        <fullName evidence="1">Uncharacterized protein</fullName>
    </submittedName>
</protein>
<proteinExistence type="predicted"/>
<gene>
    <name evidence="1" type="ORF">BOTNAR_0434g00020</name>
</gene>
<dbReference type="EMBL" id="PQXJ01000434">
    <property type="protein sequence ID" value="TGO49353.1"/>
    <property type="molecule type" value="Genomic_DNA"/>
</dbReference>
<organism evidence="1 2">
    <name type="scientific">Botryotinia narcissicola</name>
    <dbReference type="NCBI Taxonomy" id="278944"/>
    <lineage>
        <taxon>Eukaryota</taxon>
        <taxon>Fungi</taxon>
        <taxon>Dikarya</taxon>
        <taxon>Ascomycota</taxon>
        <taxon>Pezizomycotina</taxon>
        <taxon>Leotiomycetes</taxon>
        <taxon>Helotiales</taxon>
        <taxon>Sclerotiniaceae</taxon>
        <taxon>Botryotinia</taxon>
    </lineage>
</organism>
<evidence type="ECO:0000313" key="1">
    <source>
        <dbReference type="EMBL" id="TGO49353.1"/>
    </source>
</evidence>
<evidence type="ECO:0000313" key="2">
    <source>
        <dbReference type="Proteomes" id="UP000297452"/>
    </source>
</evidence>
<keyword evidence="2" id="KW-1185">Reference proteome</keyword>
<sequence length="80" mass="9441">MFRRERRNEGKLVLLKSQIEIPILGKYLFSVEQVSPKEAFKNFKMAQDEWEIVRPLKWIGDCPRVVGVDLAWPVRRSKLA</sequence>
<dbReference type="Proteomes" id="UP000297452">
    <property type="component" value="Unassembled WGS sequence"/>
</dbReference>
<dbReference type="AlphaFoldDB" id="A0A4Z1HX34"/>
<comment type="caution">
    <text evidence="1">The sequence shown here is derived from an EMBL/GenBank/DDBJ whole genome shotgun (WGS) entry which is preliminary data.</text>
</comment>
<accession>A0A4Z1HX34</accession>
<reference evidence="1 2" key="1">
    <citation type="submission" date="2017-12" db="EMBL/GenBank/DDBJ databases">
        <title>Comparative genomics of Botrytis spp.</title>
        <authorList>
            <person name="Valero-Jimenez C.A."/>
            <person name="Tapia P."/>
            <person name="Veloso J."/>
            <person name="Silva-Moreno E."/>
            <person name="Staats M."/>
            <person name="Valdes J.H."/>
            <person name="Van Kan J.A.L."/>
        </authorList>
    </citation>
    <scope>NUCLEOTIDE SEQUENCE [LARGE SCALE GENOMIC DNA]</scope>
    <source>
        <strain evidence="1 2">MUCL2120</strain>
    </source>
</reference>